<evidence type="ECO:0000313" key="2">
    <source>
        <dbReference type="EMBL" id="EHO70255.1"/>
    </source>
</evidence>
<dbReference type="AlphaFoldDB" id="H1HMR8"/>
<dbReference type="Gene3D" id="2.40.160.130">
    <property type="entry name" value="Capsule assembly protein Wzi"/>
    <property type="match status" value="1"/>
</dbReference>
<reference evidence="2 3" key="1">
    <citation type="submission" date="2011-12" db="EMBL/GenBank/DDBJ databases">
        <title>The Genome Sequence of Prevotella maculosa OT 289.</title>
        <authorList>
            <consortium name="The Broad Institute Genome Sequencing Platform"/>
            <person name="Earl A."/>
            <person name="Ward D."/>
            <person name="Feldgarden M."/>
            <person name="Gevers D."/>
            <person name="Izard J."/>
            <person name="Blanton J.M."/>
            <person name="Mathney J."/>
            <person name="Tanner A.C."/>
            <person name="Dewhirst F.E."/>
            <person name="Young S.K."/>
            <person name="Zeng Q."/>
            <person name="Gargeya S."/>
            <person name="Fitzgerald M."/>
            <person name="Haas B."/>
            <person name="Abouelleil A."/>
            <person name="Alvarado L."/>
            <person name="Arachchi H.M."/>
            <person name="Berlin A."/>
            <person name="Chapman S.B."/>
            <person name="Gearin G."/>
            <person name="Goldberg J."/>
            <person name="Griggs A."/>
            <person name="Gujja S."/>
            <person name="Hansen M."/>
            <person name="Heiman D."/>
            <person name="Howarth C."/>
            <person name="Larimer J."/>
            <person name="Lui A."/>
            <person name="MacDonald P.J.P."/>
            <person name="McCowen C."/>
            <person name="Montmayeur A."/>
            <person name="Murphy C."/>
            <person name="Neiman D."/>
            <person name="Pearson M."/>
            <person name="Priest M."/>
            <person name="Roberts A."/>
            <person name="Saif S."/>
            <person name="Shea T."/>
            <person name="Sisk P."/>
            <person name="Stolte C."/>
            <person name="Sykes S."/>
            <person name="Wortman J."/>
            <person name="Nusbaum C."/>
            <person name="Birren B."/>
        </authorList>
    </citation>
    <scope>NUCLEOTIDE SEQUENCE [LARGE SCALE GENOMIC DNA]</scope>
    <source>
        <strain evidence="2 3">OT 289</strain>
    </source>
</reference>
<dbReference type="Proteomes" id="UP000003167">
    <property type="component" value="Unassembled WGS sequence"/>
</dbReference>
<evidence type="ECO:0000256" key="1">
    <source>
        <dbReference type="SAM" id="SignalP"/>
    </source>
</evidence>
<accession>H1HMR8</accession>
<dbReference type="PATRIC" id="fig|999422.3.peg.1530"/>
<dbReference type="InterPro" id="IPR038636">
    <property type="entry name" value="Wzi_sf"/>
</dbReference>
<keyword evidence="1" id="KW-0732">Signal</keyword>
<protein>
    <recommendedName>
        <fullName evidence="4">Capsule assembly protein Wzi</fullName>
    </recommendedName>
</protein>
<proteinExistence type="predicted"/>
<name>H1HMR8_9BACT</name>
<dbReference type="STRING" id="999422.HMPREF9944_01462"/>
<organism evidence="2 3">
    <name type="scientific">Segatella maculosa OT 289</name>
    <dbReference type="NCBI Taxonomy" id="999422"/>
    <lineage>
        <taxon>Bacteria</taxon>
        <taxon>Pseudomonadati</taxon>
        <taxon>Bacteroidota</taxon>
        <taxon>Bacteroidia</taxon>
        <taxon>Bacteroidales</taxon>
        <taxon>Prevotellaceae</taxon>
        <taxon>Segatella</taxon>
    </lineage>
</organism>
<evidence type="ECO:0008006" key="4">
    <source>
        <dbReference type="Google" id="ProtNLM"/>
    </source>
</evidence>
<keyword evidence="3" id="KW-1185">Reference proteome</keyword>
<dbReference type="RefSeq" id="WP_008565436.1">
    <property type="nucleotide sequence ID" value="NZ_JH594503.1"/>
</dbReference>
<feature type="signal peptide" evidence="1">
    <location>
        <begin position="1"/>
        <end position="23"/>
    </location>
</feature>
<dbReference type="OrthoDB" id="596512at2"/>
<dbReference type="HOGENOM" id="CLU_038260_0_0_10"/>
<gene>
    <name evidence="2" type="ORF">HMPREF9944_01462</name>
</gene>
<evidence type="ECO:0000313" key="3">
    <source>
        <dbReference type="Proteomes" id="UP000003167"/>
    </source>
</evidence>
<dbReference type="EMBL" id="AGEK01000027">
    <property type="protein sequence ID" value="EHO70255.1"/>
    <property type="molecule type" value="Genomic_DNA"/>
</dbReference>
<comment type="caution">
    <text evidence="2">The sequence shown here is derived from an EMBL/GenBank/DDBJ whole genome shotgun (WGS) entry which is preliminary data.</text>
</comment>
<sequence length="531" mass="60178">MKKSPRTLLATALFLAGSTLLSAHDGQADSLNKPDLTHHLHYQLTWQGSTASGKSPLWFTANRYGLSTLKPTNGYVRAAMMRPLERDSGRRWGIGYGIDLALPTGFTSQFVVQQAFVEARWLHGVVTIGAKEQPMELKDNRLSSGSQTLGINARPVPQVRLSLPEYWILPFTGRWLRLKGHVAFGKTTDDTWQHDFTQGQNRYTKGVLFHSKAGYLMIGKPEQLPFSLELGLEMACQFGGKSFIRQGNQMVEIKNQSGLRSFWNAFFPGGSDATDGKFVNKEGNHLGSWVARFNYDNAQWGLSCYADQYFEDNSSMIHINKNGWGKGADAHKQVRSKYFAYDFKDWMLGAELRLKATPWLRKLVAEYLYTKYQGGPVYHDHTANINEHICGRDSYYNHYLFTGWQHWGMTMGNPLYMSPLYNTEGTVEVKNNRFVAWHFGAEGSLQNGLDYRLLATYQKGYGTYYDFYPDPKEDFSLMFEARYTCPEGMRFAGWSVTGAFGLDAGKLYGNNIGGQITLSKSGIFNIKRTRK</sequence>
<feature type="chain" id="PRO_5003550548" description="Capsule assembly protein Wzi" evidence="1">
    <location>
        <begin position="24"/>
        <end position="531"/>
    </location>
</feature>